<keyword evidence="1" id="KW-0812">Transmembrane</keyword>
<organism evidence="2 3">
    <name type="scientific">Cricetulus griseus</name>
    <name type="common">Chinese hamster</name>
    <name type="synonym">Cricetulus barabensis griseus</name>
    <dbReference type="NCBI Taxonomy" id="10029"/>
    <lineage>
        <taxon>Eukaryota</taxon>
        <taxon>Metazoa</taxon>
        <taxon>Chordata</taxon>
        <taxon>Craniata</taxon>
        <taxon>Vertebrata</taxon>
        <taxon>Euteleostomi</taxon>
        <taxon>Mammalia</taxon>
        <taxon>Eutheria</taxon>
        <taxon>Euarchontoglires</taxon>
        <taxon>Glires</taxon>
        <taxon>Rodentia</taxon>
        <taxon>Myomorpha</taxon>
        <taxon>Muroidea</taxon>
        <taxon>Cricetidae</taxon>
        <taxon>Cricetinae</taxon>
        <taxon>Cricetulus</taxon>
    </lineage>
</organism>
<protein>
    <submittedName>
        <fullName evidence="2">Uncharacterized protein</fullName>
    </submittedName>
</protein>
<accession>G3HS00</accession>
<proteinExistence type="predicted"/>
<evidence type="ECO:0000256" key="1">
    <source>
        <dbReference type="SAM" id="Phobius"/>
    </source>
</evidence>
<reference evidence="3" key="1">
    <citation type="journal article" date="2011" name="Nat. Biotechnol.">
        <title>The genomic sequence of the Chinese hamster ovary (CHO)-K1 cell line.</title>
        <authorList>
            <person name="Xu X."/>
            <person name="Nagarajan H."/>
            <person name="Lewis N.E."/>
            <person name="Pan S."/>
            <person name="Cai Z."/>
            <person name="Liu X."/>
            <person name="Chen W."/>
            <person name="Xie M."/>
            <person name="Wang W."/>
            <person name="Hammond S."/>
            <person name="Andersen M.R."/>
            <person name="Neff N."/>
            <person name="Passarelli B."/>
            <person name="Koh W."/>
            <person name="Fan H.C."/>
            <person name="Wang J."/>
            <person name="Gui Y."/>
            <person name="Lee K.H."/>
            <person name="Betenbaugh M.J."/>
            <person name="Quake S.R."/>
            <person name="Famili I."/>
            <person name="Palsson B.O."/>
            <person name="Wang J."/>
        </authorList>
    </citation>
    <scope>NUCLEOTIDE SEQUENCE [LARGE SCALE GENOMIC DNA]</scope>
    <source>
        <strain evidence="3">CHO K1 cell line</strain>
    </source>
</reference>
<keyword evidence="1" id="KW-1133">Transmembrane helix</keyword>
<evidence type="ECO:0000313" key="3">
    <source>
        <dbReference type="Proteomes" id="UP000001075"/>
    </source>
</evidence>
<gene>
    <name evidence="2" type="ORF">I79_013625</name>
</gene>
<sequence length="51" mass="5789">MANIHTQRQNIHTITIFKSPNLKLLGAFMHTVCRLASVELVLLYLYVGFGD</sequence>
<dbReference type="AlphaFoldDB" id="G3HS00"/>
<feature type="transmembrane region" description="Helical" evidence="1">
    <location>
        <begin position="24"/>
        <end position="47"/>
    </location>
</feature>
<evidence type="ECO:0000313" key="2">
    <source>
        <dbReference type="EMBL" id="EGW01513.1"/>
    </source>
</evidence>
<dbReference type="Proteomes" id="UP000001075">
    <property type="component" value="Unassembled WGS sequence"/>
</dbReference>
<name>G3HS00_CRIGR</name>
<dbReference type="InParanoid" id="G3HS00"/>
<keyword evidence="1" id="KW-0472">Membrane</keyword>
<dbReference type="EMBL" id="JH000648">
    <property type="protein sequence ID" value="EGW01513.1"/>
    <property type="molecule type" value="Genomic_DNA"/>
</dbReference>